<reference evidence="3 4" key="1">
    <citation type="submission" date="2018-03" db="EMBL/GenBank/DDBJ databases">
        <authorList>
            <person name="Keele B.F."/>
        </authorList>
    </citation>
    <scope>NUCLEOTIDE SEQUENCE [LARGE SCALE GENOMIC DNA]</scope>
    <source>
        <strain evidence="3 4">CECT 8599</strain>
    </source>
</reference>
<dbReference type="OrthoDB" id="9764467at2"/>
<dbReference type="InterPro" id="IPR027417">
    <property type="entry name" value="P-loop_NTPase"/>
</dbReference>
<dbReference type="InterPro" id="IPR038734">
    <property type="entry name" value="YhaN_AAA"/>
</dbReference>
<evidence type="ECO:0000259" key="2">
    <source>
        <dbReference type="Pfam" id="PF13514"/>
    </source>
</evidence>
<proteinExistence type="predicted"/>
<dbReference type="PANTHER" id="PTHR41259:SF1">
    <property type="entry name" value="DOUBLE-STRAND BREAK REPAIR RAD50 ATPASE, PUTATIVE-RELATED"/>
    <property type="match status" value="1"/>
</dbReference>
<protein>
    <recommendedName>
        <fullName evidence="2">YhaN AAA domain-containing protein</fullName>
    </recommendedName>
</protein>
<feature type="coiled-coil region" evidence="1">
    <location>
        <begin position="583"/>
        <end position="617"/>
    </location>
</feature>
<dbReference type="EMBL" id="OMOR01000001">
    <property type="protein sequence ID" value="SPH20393.1"/>
    <property type="molecule type" value="Genomic_DNA"/>
</dbReference>
<name>A0A2R8BBD7_9RHOB</name>
<organism evidence="3 4">
    <name type="scientific">Ascidiaceihabitans donghaensis</name>
    <dbReference type="NCBI Taxonomy" id="1510460"/>
    <lineage>
        <taxon>Bacteria</taxon>
        <taxon>Pseudomonadati</taxon>
        <taxon>Pseudomonadota</taxon>
        <taxon>Alphaproteobacteria</taxon>
        <taxon>Rhodobacterales</taxon>
        <taxon>Paracoccaceae</taxon>
        <taxon>Ascidiaceihabitans</taxon>
    </lineage>
</organism>
<keyword evidence="1" id="KW-0175">Coiled coil</keyword>
<dbReference type="RefSeq" id="WP_108827612.1">
    <property type="nucleotide sequence ID" value="NZ_OMOR01000001.1"/>
</dbReference>
<evidence type="ECO:0000256" key="1">
    <source>
        <dbReference type="SAM" id="Coils"/>
    </source>
</evidence>
<dbReference type="Gene3D" id="3.40.50.300">
    <property type="entry name" value="P-loop containing nucleotide triphosphate hydrolases"/>
    <property type="match status" value="2"/>
</dbReference>
<dbReference type="SUPFAM" id="SSF52540">
    <property type="entry name" value="P-loop containing nucleoside triphosphate hydrolases"/>
    <property type="match status" value="1"/>
</dbReference>
<sequence length="1143" mass="125250">MRFRKLSLDRFGHFTDQSFDFGAVTENPDFHIIYGPNEAGKTTTMEGALRLLYGFPNNEGYQFKHLRKNLQVSGMVEIDGQTRHFTRLPKKSGTLVDEHGSVLPEAALSSHLAGLSKDDYQKLLCLDDATLESGGEEITKASGDIGRLLFSAAAGVSDLSTVLQGVREDADAIWRKGRSKTRVAELKRALTEVERDIRDKDVSANAWKGLKRDVASAVEDERTARHARDTLHKRSAQVSAMGRAFPILAEIDALKSELQPFAAYPERLDFNPETLLAHMTNDAQARADLDRLTKEIADMSARLDGLEVVKNLEDLIAGLNALEDLSARDRTASQDLTRRSQEVKTLDAELEKVARDLGVVDGDKVDSLILSHSQITQLNDAHDAVAQACNDARGQARELTTLQTRRDQAQAALDHETAQTPRPTGIAEVLGRYDVDHLAPAYASALQALSAAKNTAQTSLDALAIGALHFKRLPLCSISEIKAREWASEAAEISQTLRSEEAAYQKHTDDVAAYAVQIEQIMKKGGVVADGDAQAMKQRRDLAWDAHASALDADTAQAFVAQMKAFDAAQDHRLLQAQDLGQLRQLIHSKAEAQTRAQQAEARMTVARAKQKDIEDRVTTAVADIGLPQMSADEWSDWVARHAVAAQDARKLVHLEDTHSAALDRAAAFVRDVSEHLSFEDPTFESAVSAARALAKSEMQTQSALSKAQEGLAVVMQDLADRETLYETALMVQEKAMTAWDTALVAHFGQPSIGPALMASLDPLRALRQIADKRDDVAARVTRMKADQTQFSIAVKDLAEKYEVADADTAAARFTALRAFVVSSQTTQAQAETLKGRIEGAEQDHRAAQRCLEDIAHHISVLSETFPEDAPTHTLSDLRQTALTAQSVIEKRGTRAKLERDLMAELECADMDAVRRLLSDSSPATTQAEAATLEADLVTAEASVTKATEIRVGAEHGLAQVTGNADIAVLNERKATLELELEDAAVTFLELSLGHRLADEAIRRYRDTHRSGMMAATEKCFAMLTQGAYTRLIAQPEKDREILLAVDANGVTKQAAEMSKGTRFQLYLALRAAAHEQLVKEGNCLPFFCDDIFETFDEGRTSAACLVMEDIGRRGQAIYLTHHQHVVDIALKVCKVPPTIHRI</sequence>
<feature type="domain" description="YhaN AAA" evidence="2">
    <location>
        <begin position="1"/>
        <end position="207"/>
    </location>
</feature>
<dbReference type="Pfam" id="PF13514">
    <property type="entry name" value="AAA_27"/>
    <property type="match status" value="1"/>
</dbReference>
<accession>A0A2R8BBD7</accession>
<evidence type="ECO:0000313" key="3">
    <source>
        <dbReference type="EMBL" id="SPH20393.1"/>
    </source>
</evidence>
<evidence type="ECO:0000313" key="4">
    <source>
        <dbReference type="Proteomes" id="UP000244880"/>
    </source>
</evidence>
<dbReference type="PANTHER" id="PTHR41259">
    <property type="entry name" value="DOUBLE-STRAND BREAK REPAIR RAD50 ATPASE, PUTATIVE-RELATED"/>
    <property type="match status" value="1"/>
</dbReference>
<feature type="coiled-coil region" evidence="1">
    <location>
        <begin position="282"/>
        <end position="309"/>
    </location>
</feature>
<dbReference type="Proteomes" id="UP000244880">
    <property type="component" value="Unassembled WGS sequence"/>
</dbReference>
<gene>
    <name evidence="3" type="ORF">ASD8599_01128</name>
</gene>
<keyword evidence="4" id="KW-1185">Reference proteome</keyword>
<dbReference type="AlphaFoldDB" id="A0A2R8BBD7"/>